<feature type="transmembrane region" description="Helical" evidence="1">
    <location>
        <begin position="143"/>
        <end position="163"/>
    </location>
</feature>
<dbReference type="EMBL" id="GL883172">
    <property type="protein sequence ID" value="EGF98636.1"/>
    <property type="molecule type" value="Genomic_DNA"/>
</dbReference>
<keyword evidence="3" id="KW-1185">Reference proteome</keyword>
<reference evidence="3" key="1">
    <citation type="journal article" date="2011" name="Proc. Natl. Acad. Sci. U.S.A.">
        <title>Obligate biotrophy features unraveled by the genomic analysis of rust fungi.</title>
        <authorList>
            <person name="Duplessis S."/>
            <person name="Cuomo C.A."/>
            <person name="Lin Y.-C."/>
            <person name="Aerts A."/>
            <person name="Tisserant E."/>
            <person name="Veneault-Fourrey C."/>
            <person name="Joly D.L."/>
            <person name="Hacquard S."/>
            <person name="Amselem J."/>
            <person name="Cantarel B.L."/>
            <person name="Chiu R."/>
            <person name="Coutinho P.M."/>
            <person name="Feau N."/>
            <person name="Field M."/>
            <person name="Frey P."/>
            <person name="Gelhaye E."/>
            <person name="Goldberg J."/>
            <person name="Grabherr M.G."/>
            <person name="Kodira C.D."/>
            <person name="Kohler A."/>
            <person name="Kuees U."/>
            <person name="Lindquist E.A."/>
            <person name="Lucas S.M."/>
            <person name="Mago R."/>
            <person name="Mauceli E."/>
            <person name="Morin E."/>
            <person name="Murat C."/>
            <person name="Pangilinan J.L."/>
            <person name="Park R."/>
            <person name="Pearson M."/>
            <person name="Quesneville H."/>
            <person name="Rouhier N."/>
            <person name="Sakthikumar S."/>
            <person name="Salamov A.A."/>
            <person name="Schmutz J."/>
            <person name="Selles B."/>
            <person name="Shapiro H."/>
            <person name="Tanguay P."/>
            <person name="Tuskan G.A."/>
            <person name="Henrissat B."/>
            <person name="Van de Peer Y."/>
            <person name="Rouze P."/>
            <person name="Ellis J.G."/>
            <person name="Dodds P.N."/>
            <person name="Schein J.E."/>
            <person name="Zhong S."/>
            <person name="Hamelin R.C."/>
            <person name="Grigoriev I.V."/>
            <person name="Szabo L.J."/>
            <person name="Martin F."/>
        </authorList>
    </citation>
    <scope>NUCLEOTIDE SEQUENCE [LARGE SCALE GENOMIC DNA]</scope>
    <source>
        <strain evidence="3">98AG31 / pathotype 3-4-7</strain>
    </source>
</reference>
<evidence type="ECO:0000256" key="1">
    <source>
        <dbReference type="SAM" id="Phobius"/>
    </source>
</evidence>
<dbReference type="VEuPathDB" id="FungiDB:MELLADRAFT_69175"/>
<sequence>MPSLLGYQTTSTQTGLINLESCDEEDMLNSCDEEDMLESCDDEDMNKNSESDIDPYDIDGFSQSTFDSQSGGEVDPHVLNMNELSGTSESDLDEATGFEDESDWTWLSSWVSLMPIMGGIWDIAKPVPVTRSNCELCRANTMLVAYFWMAIPGFAFAFLGEVLRIRWDISRITRIEKRTSSASTLIEVPCGKEKRHKKLVYWHRIFTEALMVANQLVLLEYFLVAIPLLTSLPAPFMTA</sequence>
<dbReference type="AlphaFoldDB" id="F4S9P1"/>
<keyword evidence="1" id="KW-1133">Transmembrane helix</keyword>
<dbReference type="OrthoDB" id="2498031at2759"/>
<dbReference type="Proteomes" id="UP000001072">
    <property type="component" value="Unassembled WGS sequence"/>
</dbReference>
<dbReference type="InParanoid" id="F4S9P1"/>
<keyword evidence="1" id="KW-0472">Membrane</keyword>
<evidence type="ECO:0000313" key="3">
    <source>
        <dbReference type="Proteomes" id="UP000001072"/>
    </source>
</evidence>
<organism evidence="3">
    <name type="scientific">Melampsora larici-populina (strain 98AG31 / pathotype 3-4-7)</name>
    <name type="common">Poplar leaf rust fungus</name>
    <dbReference type="NCBI Taxonomy" id="747676"/>
    <lineage>
        <taxon>Eukaryota</taxon>
        <taxon>Fungi</taxon>
        <taxon>Dikarya</taxon>
        <taxon>Basidiomycota</taxon>
        <taxon>Pucciniomycotina</taxon>
        <taxon>Pucciniomycetes</taxon>
        <taxon>Pucciniales</taxon>
        <taxon>Melampsoraceae</taxon>
        <taxon>Melampsora</taxon>
    </lineage>
</organism>
<accession>F4S9P1</accession>
<dbReference type="GeneID" id="18931190"/>
<dbReference type="HOGENOM" id="CLU_1161386_0_0_1"/>
<dbReference type="RefSeq" id="XP_007418092.1">
    <property type="nucleotide sequence ID" value="XM_007418030.1"/>
</dbReference>
<name>F4S9P1_MELLP</name>
<evidence type="ECO:0000313" key="2">
    <source>
        <dbReference type="EMBL" id="EGF98636.1"/>
    </source>
</evidence>
<feature type="transmembrane region" description="Helical" evidence="1">
    <location>
        <begin position="205"/>
        <end position="229"/>
    </location>
</feature>
<keyword evidence="1" id="KW-0812">Transmembrane</keyword>
<proteinExistence type="predicted"/>
<dbReference type="KEGG" id="mlr:MELLADRAFT_69175"/>
<gene>
    <name evidence="2" type="ORF">MELLADRAFT_69175</name>
</gene>
<protein>
    <submittedName>
        <fullName evidence="2">Uncharacterized protein</fullName>
    </submittedName>
</protein>